<dbReference type="PANTHER" id="PTHR30269:SF37">
    <property type="entry name" value="MEMBRANE TRANSPORTER PROTEIN"/>
    <property type="match status" value="1"/>
</dbReference>
<keyword evidence="10" id="KW-1185">Reference proteome</keyword>
<dbReference type="Pfam" id="PF01925">
    <property type="entry name" value="TauE"/>
    <property type="match status" value="1"/>
</dbReference>
<evidence type="ECO:0000313" key="10">
    <source>
        <dbReference type="Proteomes" id="UP000051906"/>
    </source>
</evidence>
<dbReference type="InterPro" id="IPR052017">
    <property type="entry name" value="TSUP"/>
</dbReference>
<name>A0A0R2LXL6_9LACO</name>
<keyword evidence="5 8" id="KW-0812">Transmembrane</keyword>
<comment type="caution">
    <text evidence="9">The sequence shown here is derived from an EMBL/GenBank/DDBJ whole genome shotgun (WGS) entry which is preliminary data.</text>
</comment>
<dbReference type="STRING" id="616990.IV54_GL000805"/>
<proteinExistence type="inferred from homology"/>
<dbReference type="PANTHER" id="PTHR30269">
    <property type="entry name" value="TRANSMEMBRANE PROTEIN YFCA"/>
    <property type="match status" value="1"/>
</dbReference>
<dbReference type="PATRIC" id="fig|616990.3.peg.878"/>
<organism evidence="9 10">
    <name type="scientific">Levilactobacillus paucivorans</name>
    <dbReference type="NCBI Taxonomy" id="616990"/>
    <lineage>
        <taxon>Bacteria</taxon>
        <taxon>Bacillati</taxon>
        <taxon>Bacillota</taxon>
        <taxon>Bacilli</taxon>
        <taxon>Lactobacillales</taxon>
        <taxon>Lactobacillaceae</taxon>
        <taxon>Levilactobacillus</taxon>
    </lineage>
</organism>
<evidence type="ECO:0000256" key="4">
    <source>
        <dbReference type="ARBA" id="ARBA00022475"/>
    </source>
</evidence>
<evidence type="ECO:0000256" key="1">
    <source>
        <dbReference type="ARBA" id="ARBA00004651"/>
    </source>
</evidence>
<gene>
    <name evidence="9" type="ORF">IV54_GL000805</name>
</gene>
<evidence type="ECO:0000256" key="6">
    <source>
        <dbReference type="ARBA" id="ARBA00022989"/>
    </source>
</evidence>
<accession>A0A0R2LXL6</accession>
<feature type="transmembrane region" description="Helical" evidence="8">
    <location>
        <begin position="124"/>
        <end position="153"/>
    </location>
</feature>
<dbReference type="GO" id="GO:0005886">
    <property type="term" value="C:plasma membrane"/>
    <property type="evidence" value="ECO:0007669"/>
    <property type="project" value="UniProtKB-SubCell"/>
</dbReference>
<dbReference type="AlphaFoldDB" id="A0A0R2LXL6"/>
<evidence type="ECO:0000256" key="8">
    <source>
        <dbReference type="RuleBase" id="RU363041"/>
    </source>
</evidence>
<evidence type="ECO:0000256" key="2">
    <source>
        <dbReference type="ARBA" id="ARBA00009142"/>
    </source>
</evidence>
<sequence>MTWLLILTFGLLAGLVQGLTGFGSAIIMMIVLPVVMPIAQGAGVATLIMAASVVTLTIRYRHDIHLRRVILPFIVYAAMATWSVHLGQHLDLQLLRHLLGMLLVALALYFTLAPKAGSHPYPLFVAIGFMLISGFFNGLFGIGGPLMALYFLTLSSTTEEYVATVQTFFLIDIFYITTLRISQGILTVSNIPAILIGM</sequence>
<dbReference type="EMBL" id="JQCA01000024">
    <property type="protein sequence ID" value="KRO04780.1"/>
    <property type="molecule type" value="Genomic_DNA"/>
</dbReference>
<dbReference type="InterPro" id="IPR002781">
    <property type="entry name" value="TM_pro_TauE-like"/>
</dbReference>
<keyword evidence="7 8" id="KW-0472">Membrane</keyword>
<feature type="transmembrane region" description="Helical" evidence="8">
    <location>
        <begin position="69"/>
        <end position="88"/>
    </location>
</feature>
<evidence type="ECO:0000256" key="3">
    <source>
        <dbReference type="ARBA" id="ARBA00022448"/>
    </source>
</evidence>
<evidence type="ECO:0000256" key="5">
    <source>
        <dbReference type="ARBA" id="ARBA00022692"/>
    </source>
</evidence>
<keyword evidence="3" id="KW-0813">Transport</keyword>
<protein>
    <recommendedName>
        <fullName evidence="8">Probable membrane transporter protein</fullName>
    </recommendedName>
</protein>
<comment type="subcellular location">
    <subcellularLocation>
        <location evidence="1 8">Cell membrane</location>
        <topology evidence="1 8">Multi-pass membrane protein</topology>
    </subcellularLocation>
</comment>
<evidence type="ECO:0000313" key="9">
    <source>
        <dbReference type="EMBL" id="KRO04780.1"/>
    </source>
</evidence>
<dbReference type="Proteomes" id="UP000051906">
    <property type="component" value="Unassembled WGS sequence"/>
</dbReference>
<feature type="transmembrane region" description="Helical" evidence="8">
    <location>
        <begin position="34"/>
        <end position="57"/>
    </location>
</feature>
<keyword evidence="6 8" id="KW-1133">Transmembrane helix</keyword>
<comment type="similarity">
    <text evidence="2 8">Belongs to the 4-toluene sulfonate uptake permease (TSUP) (TC 2.A.102) family.</text>
</comment>
<reference evidence="9 10" key="1">
    <citation type="journal article" date="2015" name="Genome Announc.">
        <title>Expanding the biotechnology potential of lactobacilli through comparative genomics of 213 strains and associated genera.</title>
        <authorList>
            <person name="Sun Z."/>
            <person name="Harris H.M."/>
            <person name="McCann A."/>
            <person name="Guo C."/>
            <person name="Argimon S."/>
            <person name="Zhang W."/>
            <person name="Yang X."/>
            <person name="Jeffery I.B."/>
            <person name="Cooney J.C."/>
            <person name="Kagawa T.F."/>
            <person name="Liu W."/>
            <person name="Song Y."/>
            <person name="Salvetti E."/>
            <person name="Wrobel A."/>
            <person name="Rasinkangas P."/>
            <person name="Parkhill J."/>
            <person name="Rea M.C."/>
            <person name="O'Sullivan O."/>
            <person name="Ritari J."/>
            <person name="Douillard F.P."/>
            <person name="Paul Ross R."/>
            <person name="Yang R."/>
            <person name="Briner A.E."/>
            <person name="Felis G.E."/>
            <person name="de Vos W.M."/>
            <person name="Barrangou R."/>
            <person name="Klaenhammer T.R."/>
            <person name="Caufield P.W."/>
            <person name="Cui Y."/>
            <person name="Zhang H."/>
            <person name="O'Toole P.W."/>
        </authorList>
    </citation>
    <scope>NUCLEOTIDE SEQUENCE [LARGE SCALE GENOMIC DNA]</scope>
    <source>
        <strain evidence="9 10">DSM 22467</strain>
    </source>
</reference>
<feature type="transmembrane region" description="Helical" evidence="8">
    <location>
        <begin position="94"/>
        <end position="112"/>
    </location>
</feature>
<keyword evidence="4 8" id="KW-1003">Cell membrane</keyword>
<evidence type="ECO:0000256" key="7">
    <source>
        <dbReference type="ARBA" id="ARBA00023136"/>
    </source>
</evidence>